<dbReference type="InterPro" id="IPR002550">
    <property type="entry name" value="CNNM"/>
</dbReference>
<feature type="domain" description="CNNM transmembrane" evidence="4">
    <location>
        <begin position="1"/>
        <end position="118"/>
    </location>
</feature>
<comment type="caution">
    <text evidence="5">The sequence shown here is derived from an EMBL/GenBank/DDBJ whole genome shotgun (WGS) entry which is preliminary data.</text>
</comment>
<evidence type="ECO:0000256" key="1">
    <source>
        <dbReference type="ARBA" id="ARBA00022737"/>
    </source>
</evidence>
<dbReference type="Pfam" id="PF01595">
    <property type="entry name" value="CNNM"/>
    <property type="match status" value="1"/>
</dbReference>
<reference evidence="5" key="1">
    <citation type="journal article" date="2014" name="Front. Microbiol.">
        <title>High frequency of phylogenetically diverse reductive dehalogenase-homologous genes in deep subseafloor sedimentary metagenomes.</title>
        <authorList>
            <person name="Kawai M."/>
            <person name="Futagami T."/>
            <person name="Toyoda A."/>
            <person name="Takaki Y."/>
            <person name="Nishi S."/>
            <person name="Hori S."/>
            <person name="Arai W."/>
            <person name="Tsubouchi T."/>
            <person name="Morono Y."/>
            <person name="Uchiyama I."/>
            <person name="Ito T."/>
            <person name="Fujiyama A."/>
            <person name="Inagaki F."/>
            <person name="Takami H."/>
        </authorList>
    </citation>
    <scope>NUCLEOTIDE SEQUENCE</scope>
    <source>
        <strain evidence="5">Expedition CK06-06</strain>
    </source>
</reference>
<protein>
    <recommendedName>
        <fullName evidence="4">CNNM transmembrane domain-containing protein</fullName>
    </recommendedName>
</protein>
<keyword evidence="3" id="KW-0812">Transmembrane</keyword>
<feature type="transmembrane region" description="Helical" evidence="3">
    <location>
        <begin position="60"/>
        <end position="83"/>
    </location>
</feature>
<dbReference type="PROSITE" id="PS51846">
    <property type="entry name" value="CNNM"/>
    <property type="match status" value="1"/>
</dbReference>
<dbReference type="EMBL" id="BARS01037513">
    <property type="protein sequence ID" value="GAG14180.1"/>
    <property type="molecule type" value="Genomic_DNA"/>
</dbReference>
<evidence type="ECO:0000313" key="5">
    <source>
        <dbReference type="EMBL" id="GAG14180.1"/>
    </source>
</evidence>
<proteinExistence type="predicted"/>
<keyword evidence="3" id="KW-1133">Transmembrane helix</keyword>
<name>X0V7R2_9ZZZZ</name>
<dbReference type="PANTHER" id="PTHR22777">
    <property type="entry name" value="HEMOLYSIN-RELATED"/>
    <property type="match status" value="1"/>
</dbReference>
<keyword evidence="1" id="KW-0677">Repeat</keyword>
<keyword evidence="3" id="KW-0472">Membrane</keyword>
<dbReference type="PANTHER" id="PTHR22777:SF17">
    <property type="entry name" value="UPF0053 PROTEIN SLL0260"/>
    <property type="match status" value="1"/>
</dbReference>
<accession>X0V7R2</accession>
<evidence type="ECO:0000256" key="3">
    <source>
        <dbReference type="SAM" id="Phobius"/>
    </source>
</evidence>
<feature type="non-terminal residue" evidence="5">
    <location>
        <position position="118"/>
    </location>
</feature>
<sequence>MAFGTDILILIILLLLSGFFSGSEVALISLTKVKARYMLDKKKFGAVFVKKLKDDPQRMLATILIGNNLANVAASAIMTSIMIRIFQNYAIAIATGVMTFLILVFGEITPKSIAAKNN</sequence>
<evidence type="ECO:0000259" key="4">
    <source>
        <dbReference type="PROSITE" id="PS51846"/>
    </source>
</evidence>
<evidence type="ECO:0000256" key="2">
    <source>
        <dbReference type="ARBA" id="ARBA00023122"/>
    </source>
</evidence>
<keyword evidence="2" id="KW-0129">CBS domain</keyword>
<dbReference type="AlphaFoldDB" id="X0V7R2"/>
<feature type="transmembrane region" description="Helical" evidence="3">
    <location>
        <begin position="6"/>
        <end position="30"/>
    </location>
</feature>
<feature type="transmembrane region" description="Helical" evidence="3">
    <location>
        <begin position="89"/>
        <end position="108"/>
    </location>
</feature>
<gene>
    <name evidence="5" type="ORF">S01H1_57520</name>
</gene>
<organism evidence="5">
    <name type="scientific">marine sediment metagenome</name>
    <dbReference type="NCBI Taxonomy" id="412755"/>
    <lineage>
        <taxon>unclassified sequences</taxon>
        <taxon>metagenomes</taxon>
        <taxon>ecological metagenomes</taxon>
    </lineage>
</organism>